<keyword evidence="2 4" id="KW-0472">Membrane</keyword>
<dbReference type="PRINTS" id="PR01021">
    <property type="entry name" value="OMPADOMAIN"/>
</dbReference>
<protein>
    <submittedName>
        <fullName evidence="6">Cell envelope biogenesis protein OmpA</fullName>
    </submittedName>
</protein>
<dbReference type="InterPro" id="IPR036737">
    <property type="entry name" value="OmpA-like_sf"/>
</dbReference>
<comment type="caution">
    <text evidence="6">The sequence shown here is derived from an EMBL/GenBank/DDBJ whole genome shotgun (WGS) entry which is preliminary data.</text>
</comment>
<keyword evidence="7" id="KW-1185">Reference proteome</keyword>
<reference evidence="7" key="1">
    <citation type="submission" date="2017-09" db="EMBL/GenBank/DDBJ databases">
        <authorList>
            <person name="Cho G.-S."/>
            <person name="Oguntoyinbo F.A."/>
            <person name="Cnockaert M."/>
            <person name="Kabisch J."/>
            <person name="Neve H."/>
            <person name="Bockelmann W."/>
            <person name="Wenning M."/>
            <person name="Franz C.M."/>
            <person name="Vandamme P."/>
        </authorList>
    </citation>
    <scope>NUCLEOTIDE SEQUENCE [LARGE SCALE GENOMIC DNA]</scope>
    <source>
        <strain evidence="7">MBT G8648</strain>
    </source>
</reference>
<dbReference type="Proteomes" id="UP000218677">
    <property type="component" value="Unassembled WGS sequence"/>
</dbReference>
<dbReference type="SUPFAM" id="SSF103088">
    <property type="entry name" value="OmpA-like"/>
    <property type="match status" value="1"/>
</dbReference>
<accession>A0A2A4HKN7</accession>
<sequence>MESGMKTYPIFRLISDLFLKGGLLLIAASAIANEPGSDNPLVSRYSGATMHGYQEREYDAVALPSGPIPREAYHTRDGWNAELLRAVEVPLEGRVTWITYQAPENRSTLEILRNYQQALTSDGFDVLFECVGQTDCGSQMSMYVRNVVIPHSYRRELRNALEPPVILRGDARALLVERENEEGSAHVFLYVMDLKQPVIHQVVVEGEPMHTGQVQTGVRSADELQASLTVEGKAIVEGIFFEYDSAEIRSESVDALVQMAQLLEMNPGFEVLVVGHTDNQGSFDYNAELSTRRAAAVRQTLARDYGIATERMTAKGASFMAPVASNASEEGRELNRRVELVLR</sequence>
<comment type="subcellular location">
    <subcellularLocation>
        <location evidence="1">Cell outer membrane</location>
    </subcellularLocation>
</comment>
<dbReference type="AlphaFoldDB" id="A0A2A4HKN7"/>
<dbReference type="PROSITE" id="PS51123">
    <property type="entry name" value="OMPA_2"/>
    <property type="match status" value="1"/>
</dbReference>
<proteinExistence type="predicted"/>
<dbReference type="Gene3D" id="3.30.1330.60">
    <property type="entry name" value="OmpA-like domain"/>
    <property type="match status" value="1"/>
</dbReference>
<dbReference type="PANTHER" id="PTHR30329">
    <property type="entry name" value="STATOR ELEMENT OF FLAGELLAR MOTOR COMPLEX"/>
    <property type="match status" value="1"/>
</dbReference>
<evidence type="ECO:0000313" key="7">
    <source>
        <dbReference type="Proteomes" id="UP000218677"/>
    </source>
</evidence>
<organism evidence="6 7">
    <name type="scientific">Vreelandella nigrificans</name>
    <dbReference type="NCBI Taxonomy" id="2042704"/>
    <lineage>
        <taxon>Bacteria</taxon>
        <taxon>Pseudomonadati</taxon>
        <taxon>Pseudomonadota</taxon>
        <taxon>Gammaproteobacteria</taxon>
        <taxon>Oceanospirillales</taxon>
        <taxon>Halomonadaceae</taxon>
        <taxon>Vreelandella</taxon>
    </lineage>
</organism>
<dbReference type="InterPro" id="IPR006664">
    <property type="entry name" value="OMP_bac"/>
</dbReference>
<dbReference type="InterPro" id="IPR006665">
    <property type="entry name" value="OmpA-like"/>
</dbReference>
<dbReference type="CDD" id="cd07185">
    <property type="entry name" value="OmpA_C-like"/>
    <property type="match status" value="1"/>
</dbReference>
<gene>
    <name evidence="6" type="ORF">CPA45_14980</name>
</gene>
<dbReference type="InterPro" id="IPR050330">
    <property type="entry name" value="Bact_OuterMem_StrucFunc"/>
</dbReference>
<dbReference type="PANTHER" id="PTHR30329:SF21">
    <property type="entry name" value="LIPOPROTEIN YIAD-RELATED"/>
    <property type="match status" value="1"/>
</dbReference>
<dbReference type="EMBL" id="NWUX01000014">
    <property type="protein sequence ID" value="PCF94919.1"/>
    <property type="molecule type" value="Genomic_DNA"/>
</dbReference>
<evidence type="ECO:0000256" key="3">
    <source>
        <dbReference type="ARBA" id="ARBA00023237"/>
    </source>
</evidence>
<dbReference type="Pfam" id="PF00691">
    <property type="entry name" value="OmpA"/>
    <property type="match status" value="1"/>
</dbReference>
<evidence type="ECO:0000256" key="1">
    <source>
        <dbReference type="ARBA" id="ARBA00004442"/>
    </source>
</evidence>
<dbReference type="GO" id="GO:0009279">
    <property type="term" value="C:cell outer membrane"/>
    <property type="evidence" value="ECO:0007669"/>
    <property type="project" value="UniProtKB-SubCell"/>
</dbReference>
<keyword evidence="3" id="KW-0998">Cell outer membrane</keyword>
<dbReference type="OrthoDB" id="9792021at2"/>
<evidence type="ECO:0000313" key="6">
    <source>
        <dbReference type="EMBL" id="PCF94919.1"/>
    </source>
</evidence>
<evidence type="ECO:0000259" key="5">
    <source>
        <dbReference type="PROSITE" id="PS51123"/>
    </source>
</evidence>
<evidence type="ECO:0000256" key="4">
    <source>
        <dbReference type="PROSITE-ProRule" id="PRU00473"/>
    </source>
</evidence>
<evidence type="ECO:0000256" key="2">
    <source>
        <dbReference type="ARBA" id="ARBA00023136"/>
    </source>
</evidence>
<name>A0A2A4HKN7_9GAMM</name>
<feature type="domain" description="OmpA-like" evidence="5">
    <location>
        <begin position="228"/>
        <end position="343"/>
    </location>
</feature>